<dbReference type="SUPFAM" id="SSF46955">
    <property type="entry name" value="Putative DNA-binding domain"/>
    <property type="match status" value="1"/>
</dbReference>
<feature type="domain" description="Helix-turn-helix" evidence="3">
    <location>
        <begin position="107"/>
        <end position="157"/>
    </location>
</feature>
<sequence length="157" mass="17611">MRDEEDPSTAYEVEAKTWNLDHRPRPGLPVNGKEIAARPDEPSAPAQVDELLRPREVALLFGVRTATIARWAREGKLRALLTPGGHRRYLRSEAESILGSADSGDESQEGMAQDAVRLYEQGWSIRQVADRFSLSYGVMRRILGTHTTLRYRGGVPR</sequence>
<gene>
    <name evidence="4" type="ORF">FB559_3449</name>
</gene>
<evidence type="ECO:0000256" key="1">
    <source>
        <dbReference type="SAM" id="MobiDB-lite"/>
    </source>
</evidence>
<dbReference type="CDD" id="cd04762">
    <property type="entry name" value="HTH_MerR-trunc"/>
    <property type="match status" value="1"/>
</dbReference>
<protein>
    <submittedName>
        <fullName evidence="4">Excisionase family DNA binding protein</fullName>
    </submittedName>
</protein>
<reference evidence="4 5" key="1">
    <citation type="submission" date="2019-06" db="EMBL/GenBank/DDBJ databases">
        <title>Sequencing the genomes of 1000 actinobacteria strains.</title>
        <authorList>
            <person name="Klenk H.-P."/>
        </authorList>
    </citation>
    <scope>NUCLEOTIDE SEQUENCE [LARGE SCALE GENOMIC DNA]</scope>
    <source>
        <strain evidence="4 5">DSM 102200</strain>
    </source>
</reference>
<dbReference type="Pfam" id="PF12728">
    <property type="entry name" value="HTH_17"/>
    <property type="match status" value="1"/>
</dbReference>
<feature type="region of interest" description="Disordered" evidence="1">
    <location>
        <begin position="19"/>
        <end position="45"/>
    </location>
</feature>
<dbReference type="Proteomes" id="UP000316096">
    <property type="component" value="Unassembled WGS sequence"/>
</dbReference>
<dbReference type="Gene3D" id="1.10.1660.10">
    <property type="match status" value="1"/>
</dbReference>
<dbReference type="InterPro" id="IPR041657">
    <property type="entry name" value="HTH_17"/>
</dbReference>
<keyword evidence="5" id="KW-1185">Reference proteome</keyword>
<dbReference type="InterPro" id="IPR009061">
    <property type="entry name" value="DNA-bd_dom_put_sf"/>
</dbReference>
<dbReference type="Pfam" id="PF19575">
    <property type="entry name" value="HTH_58"/>
    <property type="match status" value="1"/>
</dbReference>
<organism evidence="4 5">
    <name type="scientific">Actinoallomurus bryophytorum</name>
    <dbReference type="NCBI Taxonomy" id="1490222"/>
    <lineage>
        <taxon>Bacteria</taxon>
        <taxon>Bacillati</taxon>
        <taxon>Actinomycetota</taxon>
        <taxon>Actinomycetes</taxon>
        <taxon>Streptosporangiales</taxon>
        <taxon>Thermomonosporaceae</taxon>
        <taxon>Actinoallomurus</taxon>
    </lineage>
</organism>
<comment type="caution">
    <text evidence="4">The sequence shown here is derived from an EMBL/GenBank/DDBJ whole genome shotgun (WGS) entry which is preliminary data.</text>
</comment>
<evidence type="ECO:0000313" key="4">
    <source>
        <dbReference type="EMBL" id="TQL97841.1"/>
    </source>
</evidence>
<proteinExistence type="predicted"/>
<evidence type="ECO:0000259" key="3">
    <source>
        <dbReference type="Pfam" id="PF19575"/>
    </source>
</evidence>
<name>A0A543CL62_9ACTN</name>
<evidence type="ECO:0000313" key="5">
    <source>
        <dbReference type="Proteomes" id="UP000316096"/>
    </source>
</evidence>
<dbReference type="EMBL" id="VFOZ01000001">
    <property type="protein sequence ID" value="TQL97841.1"/>
    <property type="molecule type" value="Genomic_DNA"/>
</dbReference>
<dbReference type="InterPro" id="IPR045745">
    <property type="entry name" value="HTH_58_Actinobacteria-type"/>
</dbReference>
<dbReference type="AlphaFoldDB" id="A0A543CL62"/>
<accession>A0A543CL62</accession>
<feature type="domain" description="Helix-turn-helix" evidence="2">
    <location>
        <begin position="51"/>
        <end position="93"/>
    </location>
</feature>
<evidence type="ECO:0000259" key="2">
    <source>
        <dbReference type="Pfam" id="PF12728"/>
    </source>
</evidence>